<protein>
    <submittedName>
        <fullName evidence="1">Uncharacterized protein</fullName>
    </submittedName>
</protein>
<proteinExistence type="predicted"/>
<reference evidence="1" key="1">
    <citation type="journal article" date="2019" name="Sci. Rep.">
        <title>Draft genome of Tanacetum cinerariifolium, the natural source of mosquito coil.</title>
        <authorList>
            <person name="Yamashiro T."/>
            <person name="Shiraishi A."/>
            <person name="Satake H."/>
            <person name="Nakayama K."/>
        </authorList>
    </citation>
    <scope>NUCLEOTIDE SEQUENCE</scope>
</reference>
<name>A0A6L2J1R9_TANCI</name>
<accession>A0A6L2J1R9</accession>
<gene>
    <name evidence="1" type="ORF">Tci_002538</name>
</gene>
<comment type="caution">
    <text evidence="1">The sequence shown here is derived from an EMBL/GenBank/DDBJ whole genome shotgun (WGS) entry which is preliminary data.</text>
</comment>
<dbReference type="AlphaFoldDB" id="A0A6L2J1R9"/>
<dbReference type="EMBL" id="BKCJ010000167">
    <property type="protein sequence ID" value="GEU30560.1"/>
    <property type="molecule type" value="Genomic_DNA"/>
</dbReference>
<evidence type="ECO:0000313" key="1">
    <source>
        <dbReference type="EMBL" id="GEU30560.1"/>
    </source>
</evidence>
<sequence>MGESNHICLILLRMRGRIDHRRVRVNAFICALNVPPRLRVFRSLFVLQKHVSWYSVEKLSHCANTFNIVTAKGLSVMDILFLLVASDDEGILERSEMVIPPVSHDVVEGQIPISFSPLMIVYHISDDHEPEKTVNVAADILWVQAHLSFFDHGLVDIAHEYSYLRSKVGQGHKETMVRVIAEKEKSFHTWKVNEAEGPQCHDEEVDGFKGRIFELEVAVKHVTDDFVMTAESNSDNYARTVYYKAEKEKHIRKKVPEFLEAGSKLDKDVAVKVANKEDLLCTKSWPYLLEIVTSKDEDIDNLLPI</sequence>
<organism evidence="1">
    <name type="scientific">Tanacetum cinerariifolium</name>
    <name type="common">Dalmatian daisy</name>
    <name type="synonym">Chrysanthemum cinerariifolium</name>
    <dbReference type="NCBI Taxonomy" id="118510"/>
    <lineage>
        <taxon>Eukaryota</taxon>
        <taxon>Viridiplantae</taxon>
        <taxon>Streptophyta</taxon>
        <taxon>Embryophyta</taxon>
        <taxon>Tracheophyta</taxon>
        <taxon>Spermatophyta</taxon>
        <taxon>Magnoliopsida</taxon>
        <taxon>eudicotyledons</taxon>
        <taxon>Gunneridae</taxon>
        <taxon>Pentapetalae</taxon>
        <taxon>asterids</taxon>
        <taxon>campanulids</taxon>
        <taxon>Asterales</taxon>
        <taxon>Asteraceae</taxon>
        <taxon>Asteroideae</taxon>
        <taxon>Anthemideae</taxon>
        <taxon>Anthemidinae</taxon>
        <taxon>Tanacetum</taxon>
    </lineage>
</organism>